<evidence type="ECO:0000313" key="1">
    <source>
        <dbReference type="EMBL" id="KIU23779.1"/>
    </source>
</evidence>
<sequence>MTPVEEIDNVVHSVFPDWQVYFYTIPEEVINNKNVTQVLITESNSDITTFGGNTFNEMAFGYRLQVFYGLDEENLIGKEITLYKALEAKEWHITDSQPRYLDISQTDGQQMIKNIEINKTLTLDELDQ</sequence>
<dbReference type="AlphaFoldDB" id="A0A0D1KFT2"/>
<protein>
    <recommendedName>
        <fullName evidence="3">DUF806 family protein</fullName>
    </recommendedName>
</protein>
<dbReference type="Pfam" id="PF05657">
    <property type="entry name" value="DUF806"/>
    <property type="match status" value="1"/>
</dbReference>
<dbReference type="PATRIC" id="fig|137591.24.peg.1326"/>
<reference evidence="1 2" key="1">
    <citation type="journal article" date="2015" name="Microbiology (Mosc.)">
        <title>Genomics of the Weissella cibaria species with an examination of its metabolic traits.</title>
        <authorList>
            <person name="Lynch K.M."/>
            <person name="Lucid A."/>
            <person name="Arendt E.K."/>
            <person name="Sleator R.D."/>
            <person name="Lucey B."/>
            <person name="Coffey A."/>
        </authorList>
    </citation>
    <scope>NUCLEOTIDE SEQUENCE [LARGE SCALE GENOMIC DNA]</scope>
    <source>
        <strain evidence="1 2">AB3b</strain>
    </source>
</reference>
<evidence type="ECO:0008006" key="3">
    <source>
        <dbReference type="Google" id="ProtNLM"/>
    </source>
</evidence>
<organism evidence="1 2">
    <name type="scientific">Weissella cibaria</name>
    <dbReference type="NCBI Taxonomy" id="137591"/>
    <lineage>
        <taxon>Bacteria</taxon>
        <taxon>Bacillati</taxon>
        <taxon>Bacillota</taxon>
        <taxon>Bacilli</taxon>
        <taxon>Lactobacillales</taxon>
        <taxon>Lactobacillaceae</taxon>
        <taxon>Weissella</taxon>
    </lineage>
</organism>
<gene>
    <name evidence="1" type="ORF">ab3b_01356</name>
</gene>
<dbReference type="RefSeq" id="WP_043941323.1">
    <property type="nucleotide sequence ID" value="NZ_JWHT01000032.1"/>
</dbReference>
<dbReference type="InterPro" id="IPR008524">
    <property type="entry name" value="DUF806"/>
</dbReference>
<proteinExistence type="predicted"/>
<accession>A0A0D1KFT2</accession>
<name>A0A0D1KFT2_9LACO</name>
<comment type="caution">
    <text evidence="1">The sequence shown here is derived from an EMBL/GenBank/DDBJ whole genome shotgun (WGS) entry which is preliminary data.</text>
</comment>
<dbReference type="EMBL" id="JWHT01000032">
    <property type="protein sequence ID" value="KIU23779.1"/>
    <property type="molecule type" value="Genomic_DNA"/>
</dbReference>
<evidence type="ECO:0000313" key="2">
    <source>
        <dbReference type="Proteomes" id="UP000032289"/>
    </source>
</evidence>
<dbReference type="Proteomes" id="UP000032289">
    <property type="component" value="Unassembled WGS sequence"/>
</dbReference>